<dbReference type="AlphaFoldDB" id="A0AAV5QTM2"/>
<dbReference type="Proteomes" id="UP001360560">
    <property type="component" value="Unassembled WGS sequence"/>
</dbReference>
<evidence type="ECO:0000313" key="2">
    <source>
        <dbReference type="Proteomes" id="UP001360560"/>
    </source>
</evidence>
<proteinExistence type="predicted"/>
<sequence length="91" mass="9552">MTIDCDKDEQGGDKYNGALIGGVGGKKPSFRRESCWLTRRAAGTQGYPAEGFAARPYPGRLIAARPFPVSGVGTVLTHDNTMTHTPAGVSG</sequence>
<evidence type="ECO:0000313" key="1">
    <source>
        <dbReference type="EMBL" id="GMM37580.1"/>
    </source>
</evidence>
<gene>
    <name evidence="1" type="ORF">DASC09_049050</name>
</gene>
<dbReference type="GeneID" id="90075555"/>
<name>A0AAV5QTM2_9ASCO</name>
<protein>
    <submittedName>
        <fullName evidence="1">Uncharacterized protein</fullName>
    </submittedName>
</protein>
<keyword evidence="2" id="KW-1185">Reference proteome</keyword>
<organism evidence="1 2">
    <name type="scientific">Saccharomycopsis crataegensis</name>
    <dbReference type="NCBI Taxonomy" id="43959"/>
    <lineage>
        <taxon>Eukaryota</taxon>
        <taxon>Fungi</taxon>
        <taxon>Dikarya</taxon>
        <taxon>Ascomycota</taxon>
        <taxon>Saccharomycotina</taxon>
        <taxon>Saccharomycetes</taxon>
        <taxon>Saccharomycopsidaceae</taxon>
        <taxon>Saccharomycopsis</taxon>
    </lineage>
</organism>
<accession>A0AAV5QTM2</accession>
<reference evidence="1 2" key="1">
    <citation type="journal article" date="2023" name="Elife">
        <title>Identification of key yeast species and microbe-microbe interactions impacting larval growth of Drosophila in the wild.</title>
        <authorList>
            <person name="Mure A."/>
            <person name="Sugiura Y."/>
            <person name="Maeda R."/>
            <person name="Honda K."/>
            <person name="Sakurai N."/>
            <person name="Takahashi Y."/>
            <person name="Watada M."/>
            <person name="Katoh T."/>
            <person name="Gotoh A."/>
            <person name="Gotoh Y."/>
            <person name="Taniguchi I."/>
            <person name="Nakamura K."/>
            <person name="Hayashi T."/>
            <person name="Katayama T."/>
            <person name="Uemura T."/>
            <person name="Hattori Y."/>
        </authorList>
    </citation>
    <scope>NUCLEOTIDE SEQUENCE [LARGE SCALE GENOMIC DNA]</scope>
    <source>
        <strain evidence="1 2">SC-9</strain>
    </source>
</reference>
<dbReference type="RefSeq" id="XP_064854576.1">
    <property type="nucleotide sequence ID" value="XM_064998504.1"/>
</dbReference>
<dbReference type="EMBL" id="BTFZ01000012">
    <property type="protein sequence ID" value="GMM37580.1"/>
    <property type="molecule type" value="Genomic_DNA"/>
</dbReference>
<comment type="caution">
    <text evidence="1">The sequence shown here is derived from an EMBL/GenBank/DDBJ whole genome shotgun (WGS) entry which is preliminary data.</text>
</comment>